<sequence>MSTASGNVVNLVFDHHHPLSGLMSMNPLCYTIGPAACQCVMFVRFATAIMFSFFVWYNCVESINLVRDREDASGAKLIDSSINRRTNECHNCLSHCSSLISEYRILVLFVCNLQWIGWWPSQHHHHSPYTMIILKVCMILALSNLSSTLLVSEPLLYAGDIIAIDNKR</sequence>
<feature type="transmembrane region" description="Helical" evidence="1">
    <location>
        <begin position="32"/>
        <end position="57"/>
    </location>
</feature>
<gene>
    <name evidence="2" type="ORF">DERF_005476</name>
</gene>
<dbReference type="AlphaFoldDB" id="A0A922I5F0"/>
<keyword evidence="1" id="KW-1133">Transmembrane helix</keyword>
<evidence type="ECO:0000313" key="2">
    <source>
        <dbReference type="EMBL" id="KAH9521852.1"/>
    </source>
</evidence>
<evidence type="ECO:0000256" key="1">
    <source>
        <dbReference type="SAM" id="Phobius"/>
    </source>
</evidence>
<reference evidence="2" key="1">
    <citation type="submission" date="2013-05" db="EMBL/GenBank/DDBJ databases">
        <authorList>
            <person name="Yim A.K.Y."/>
            <person name="Chan T.F."/>
            <person name="Ji K.M."/>
            <person name="Liu X.Y."/>
            <person name="Zhou J.W."/>
            <person name="Li R.Q."/>
            <person name="Yang K.Y."/>
            <person name="Li J."/>
            <person name="Li M."/>
            <person name="Law P.T.W."/>
            <person name="Wu Y.L."/>
            <person name="Cai Z.L."/>
            <person name="Qin H."/>
            <person name="Bao Y."/>
            <person name="Leung R.K.K."/>
            <person name="Ng P.K.S."/>
            <person name="Zou J."/>
            <person name="Zhong X.J."/>
            <person name="Ran P.X."/>
            <person name="Zhong N.S."/>
            <person name="Liu Z.G."/>
            <person name="Tsui S.K.W."/>
        </authorList>
    </citation>
    <scope>NUCLEOTIDE SEQUENCE</scope>
    <source>
        <strain evidence="2">Derf</strain>
        <tissue evidence="2">Whole organism</tissue>
    </source>
</reference>
<organism evidence="2 3">
    <name type="scientific">Dermatophagoides farinae</name>
    <name type="common">American house dust mite</name>
    <dbReference type="NCBI Taxonomy" id="6954"/>
    <lineage>
        <taxon>Eukaryota</taxon>
        <taxon>Metazoa</taxon>
        <taxon>Ecdysozoa</taxon>
        <taxon>Arthropoda</taxon>
        <taxon>Chelicerata</taxon>
        <taxon>Arachnida</taxon>
        <taxon>Acari</taxon>
        <taxon>Acariformes</taxon>
        <taxon>Sarcoptiformes</taxon>
        <taxon>Astigmata</taxon>
        <taxon>Psoroptidia</taxon>
        <taxon>Analgoidea</taxon>
        <taxon>Pyroglyphidae</taxon>
        <taxon>Dermatophagoidinae</taxon>
        <taxon>Dermatophagoides</taxon>
    </lineage>
</organism>
<keyword evidence="1" id="KW-0812">Transmembrane</keyword>
<comment type="caution">
    <text evidence="2">The sequence shown here is derived from an EMBL/GenBank/DDBJ whole genome shotgun (WGS) entry which is preliminary data.</text>
</comment>
<proteinExistence type="predicted"/>
<name>A0A922I5F0_DERFA</name>
<keyword evidence="3" id="KW-1185">Reference proteome</keyword>
<dbReference type="Proteomes" id="UP000790347">
    <property type="component" value="Unassembled WGS sequence"/>
</dbReference>
<reference evidence="2" key="2">
    <citation type="journal article" date="2022" name="Res Sq">
        <title>Comparative Genomics Reveals Insights into the Divergent Evolution of Astigmatic Mites and Household Pest Adaptations.</title>
        <authorList>
            <person name="Xiong Q."/>
            <person name="Wan A.T.-Y."/>
            <person name="Liu X.-Y."/>
            <person name="Fung C.S.-H."/>
            <person name="Xiao X."/>
            <person name="Malainual N."/>
            <person name="Hou J."/>
            <person name="Wang L."/>
            <person name="Wang M."/>
            <person name="Yang K."/>
            <person name="Cui Y."/>
            <person name="Leung E."/>
            <person name="Nong W."/>
            <person name="Shin S.-K."/>
            <person name="Au S."/>
            <person name="Jeong K.Y."/>
            <person name="Chew F.T."/>
            <person name="Hui J."/>
            <person name="Leung T.F."/>
            <person name="Tungtrongchitr A."/>
            <person name="Zhong N."/>
            <person name="Liu Z."/>
            <person name="Tsui S."/>
        </authorList>
    </citation>
    <scope>NUCLEOTIDE SEQUENCE</scope>
    <source>
        <strain evidence="2">Derf</strain>
        <tissue evidence="2">Whole organism</tissue>
    </source>
</reference>
<evidence type="ECO:0000313" key="3">
    <source>
        <dbReference type="Proteomes" id="UP000790347"/>
    </source>
</evidence>
<protein>
    <submittedName>
        <fullName evidence="2">Uncharacterized protein</fullName>
    </submittedName>
</protein>
<accession>A0A922I5F0</accession>
<keyword evidence="1" id="KW-0472">Membrane</keyword>
<dbReference type="EMBL" id="ASGP02000002">
    <property type="protein sequence ID" value="KAH9521852.1"/>
    <property type="molecule type" value="Genomic_DNA"/>
</dbReference>